<accession>H2KSZ4</accession>
<gene>
    <name evidence="3" type="ORF">CLF_110919</name>
</gene>
<reference key="2">
    <citation type="submission" date="2011-10" db="EMBL/GenBank/DDBJ databases">
        <title>The genome and transcriptome sequence of Clonorchis sinensis provide insights into the carcinogenic liver fluke.</title>
        <authorList>
            <person name="Wang X."/>
            <person name="Huang Y."/>
            <person name="Chen W."/>
            <person name="Liu H."/>
            <person name="Guo L."/>
            <person name="Chen Y."/>
            <person name="Luo F."/>
            <person name="Zhou W."/>
            <person name="Sun J."/>
            <person name="Mao Q."/>
            <person name="Liang P."/>
            <person name="Zhou C."/>
            <person name="Tian Y."/>
            <person name="Men J."/>
            <person name="Lv X."/>
            <person name="Huang L."/>
            <person name="Zhou J."/>
            <person name="Hu Y."/>
            <person name="Li R."/>
            <person name="Zhang F."/>
            <person name="Lei H."/>
            <person name="Li X."/>
            <person name="Hu X."/>
            <person name="Liang C."/>
            <person name="Xu J."/>
            <person name="Wu Z."/>
            <person name="Yu X."/>
        </authorList>
    </citation>
    <scope>NUCLEOTIDE SEQUENCE</scope>
    <source>
        <strain>Henan</strain>
    </source>
</reference>
<dbReference type="Proteomes" id="UP000008909">
    <property type="component" value="Unassembled WGS sequence"/>
</dbReference>
<evidence type="ECO:0000313" key="3">
    <source>
        <dbReference type="EMBL" id="GAA36061.2"/>
    </source>
</evidence>
<keyword evidence="1" id="KW-0378">Hydrolase</keyword>
<dbReference type="AlphaFoldDB" id="H2KSZ4"/>
<sequence length="611" mass="67617">MSDHAYTYEHDGPSLAIWGGLHLRDGAEMVQRLERGFTYRKLRGLVQDHQLQRLLVRQSFPSGSKRKPHNTNGSLSYNHGLFASFIVKKRIKVDGKGIQRYYNRSETCNTNPALSWRKSGLCALDTWIPMSESGASGFLHTLDMLEIPSLYTVELNCTNESNSISGNAKVLLKCSTEDDQGVACVSIEDATGSELDSLYLYYLFAHAYNPPACKTAPPQSVRVSPVKFHQTTAVNNGGSDRLWPLRTPILIGHAGAGMKDVHHESDRLWPDNTICAFRRAEQLGLPMVECDATVTKDYKTVLLHHNFTVRFHTDPFSVKDCNRSFNLAHLPDPPVDERTTNLVVRYSFSELRGLLGRDPSARPIEDSSGGCITFPKALTSTDPLPDVQGVHGHPLPELADAFRQTSIQLGFNVELKYPRETLLGKITRAIHEDVPITPNLAGPHSYFAKINKFCDKILDTIWKNAGDRVVILSSFNADVCAVLRLKQSHLPVMFITRGGVPSPTEPPNMFYVDLRHTSLAVATSWAQIMGLDGVVTLGSHFGSDPKEHAITENEISQNAADLTEKCLACFVYGSGVSEAEFFTKATKYGLSGVIIDRVDGYVQEHCDGISL</sequence>
<dbReference type="EMBL" id="DF143574">
    <property type="protein sequence ID" value="GAA36061.2"/>
    <property type="molecule type" value="Genomic_DNA"/>
</dbReference>
<dbReference type="GO" id="GO:0046475">
    <property type="term" value="P:glycerophospholipid catabolic process"/>
    <property type="evidence" value="ECO:0007669"/>
    <property type="project" value="TreeGrafter"/>
</dbReference>
<dbReference type="PANTHER" id="PTHR22958">
    <property type="entry name" value="GLYCEROPHOSPHORYL DIESTER PHOSPHODIESTERASE"/>
    <property type="match status" value="1"/>
</dbReference>
<keyword evidence="4" id="KW-1185">Reference proteome</keyword>
<dbReference type="Gene3D" id="3.20.20.190">
    <property type="entry name" value="Phosphatidylinositol (PI) phosphodiesterase"/>
    <property type="match status" value="1"/>
</dbReference>
<dbReference type="SUPFAM" id="SSF51695">
    <property type="entry name" value="PLC-like phosphodiesterases"/>
    <property type="match status" value="1"/>
</dbReference>
<name>H2KSZ4_CLOSI</name>
<evidence type="ECO:0000313" key="4">
    <source>
        <dbReference type="Proteomes" id="UP000008909"/>
    </source>
</evidence>
<protein>
    <submittedName>
        <fullName evidence="3">Putative glycerophosphocholine phosphodiesterase GPCPD1</fullName>
    </submittedName>
</protein>
<dbReference type="GO" id="GO:0008081">
    <property type="term" value="F:phosphoric diester hydrolase activity"/>
    <property type="evidence" value="ECO:0007669"/>
    <property type="project" value="InterPro"/>
</dbReference>
<dbReference type="Pfam" id="PF03009">
    <property type="entry name" value="GDPD"/>
    <property type="match status" value="1"/>
</dbReference>
<dbReference type="PROSITE" id="PS51704">
    <property type="entry name" value="GP_PDE"/>
    <property type="match status" value="1"/>
</dbReference>
<dbReference type="InterPro" id="IPR051578">
    <property type="entry name" value="GDPD"/>
</dbReference>
<proteinExistence type="predicted"/>
<feature type="domain" description="GP-PDE" evidence="2">
    <location>
        <begin position="248"/>
        <end position="605"/>
    </location>
</feature>
<dbReference type="PANTHER" id="PTHR22958:SF1">
    <property type="entry name" value="GLYCEROPHOSPHOCHOLINE PHOSPHODIESTERASE GPCPD1"/>
    <property type="match status" value="1"/>
</dbReference>
<dbReference type="InterPro" id="IPR030395">
    <property type="entry name" value="GP_PDE_dom"/>
</dbReference>
<organism evidence="3 4">
    <name type="scientific">Clonorchis sinensis</name>
    <name type="common">Chinese liver fluke</name>
    <dbReference type="NCBI Taxonomy" id="79923"/>
    <lineage>
        <taxon>Eukaryota</taxon>
        <taxon>Metazoa</taxon>
        <taxon>Spiralia</taxon>
        <taxon>Lophotrochozoa</taxon>
        <taxon>Platyhelminthes</taxon>
        <taxon>Trematoda</taxon>
        <taxon>Digenea</taxon>
        <taxon>Opisthorchiida</taxon>
        <taxon>Opisthorchiata</taxon>
        <taxon>Opisthorchiidae</taxon>
        <taxon>Clonorchis</taxon>
    </lineage>
</organism>
<dbReference type="InterPro" id="IPR017946">
    <property type="entry name" value="PLC-like_Pdiesterase_TIM-brl"/>
</dbReference>
<evidence type="ECO:0000256" key="1">
    <source>
        <dbReference type="ARBA" id="ARBA00022801"/>
    </source>
</evidence>
<evidence type="ECO:0000259" key="2">
    <source>
        <dbReference type="PROSITE" id="PS51704"/>
    </source>
</evidence>
<reference evidence="3" key="1">
    <citation type="journal article" date="2011" name="Genome Biol.">
        <title>The draft genome of the carcinogenic human liver fluke Clonorchis sinensis.</title>
        <authorList>
            <person name="Wang X."/>
            <person name="Chen W."/>
            <person name="Huang Y."/>
            <person name="Sun J."/>
            <person name="Men J."/>
            <person name="Liu H."/>
            <person name="Luo F."/>
            <person name="Guo L."/>
            <person name="Lv X."/>
            <person name="Deng C."/>
            <person name="Zhou C."/>
            <person name="Fan Y."/>
            <person name="Li X."/>
            <person name="Huang L."/>
            <person name="Hu Y."/>
            <person name="Liang C."/>
            <person name="Hu X."/>
            <person name="Xu J."/>
            <person name="Yu X."/>
        </authorList>
    </citation>
    <scope>NUCLEOTIDE SEQUENCE [LARGE SCALE GENOMIC DNA]</scope>
    <source>
        <strain evidence="3">Henan</strain>
    </source>
</reference>